<keyword evidence="2" id="KW-1185">Reference proteome</keyword>
<reference evidence="1 2" key="1">
    <citation type="submission" date="2023-05" db="EMBL/GenBank/DDBJ databases">
        <title>B98-5 Cell Line De Novo Hybrid Assembly: An Optical Mapping Approach.</title>
        <authorList>
            <person name="Kananen K."/>
            <person name="Auerbach J.A."/>
            <person name="Kautto E."/>
            <person name="Blachly J.S."/>
        </authorList>
    </citation>
    <scope>NUCLEOTIDE SEQUENCE [LARGE SCALE GENOMIC DNA]</scope>
    <source>
        <strain evidence="1">B95-8</strain>
        <tissue evidence="1">Cell line</tissue>
    </source>
</reference>
<sequence length="129" mass="14067">MLATQIYSVLHKCPPIPAYTKTQQKAFKILLQSHQSSWLLVITSGYCPPKSPELACALRTVAGSPDGQHRRSTLAPSSLLSYQIACHSSYLPAPSLHYTPPTKSEGDCNPLRGDTAFGDMLVGKYLVHI</sequence>
<proteinExistence type="predicted"/>
<evidence type="ECO:0000313" key="1">
    <source>
        <dbReference type="EMBL" id="KAK2108551.1"/>
    </source>
</evidence>
<evidence type="ECO:0000313" key="2">
    <source>
        <dbReference type="Proteomes" id="UP001266305"/>
    </source>
</evidence>
<organism evidence="1 2">
    <name type="scientific">Saguinus oedipus</name>
    <name type="common">Cotton-top tamarin</name>
    <name type="synonym">Oedipomidas oedipus</name>
    <dbReference type="NCBI Taxonomy" id="9490"/>
    <lineage>
        <taxon>Eukaryota</taxon>
        <taxon>Metazoa</taxon>
        <taxon>Chordata</taxon>
        <taxon>Craniata</taxon>
        <taxon>Vertebrata</taxon>
        <taxon>Euteleostomi</taxon>
        <taxon>Mammalia</taxon>
        <taxon>Eutheria</taxon>
        <taxon>Euarchontoglires</taxon>
        <taxon>Primates</taxon>
        <taxon>Haplorrhini</taxon>
        <taxon>Platyrrhini</taxon>
        <taxon>Cebidae</taxon>
        <taxon>Callitrichinae</taxon>
        <taxon>Saguinus</taxon>
    </lineage>
</organism>
<gene>
    <name evidence="1" type="ORF">P7K49_013716</name>
</gene>
<name>A0ABQ9VGQ3_SAGOE</name>
<dbReference type="Proteomes" id="UP001266305">
    <property type="component" value="Unassembled WGS sequence"/>
</dbReference>
<comment type="caution">
    <text evidence="1">The sequence shown here is derived from an EMBL/GenBank/DDBJ whole genome shotgun (WGS) entry which is preliminary data.</text>
</comment>
<protein>
    <submittedName>
        <fullName evidence="1">Uncharacterized protein</fullName>
    </submittedName>
</protein>
<accession>A0ABQ9VGQ3</accession>
<dbReference type="EMBL" id="JASSZA010000006">
    <property type="protein sequence ID" value="KAK2108551.1"/>
    <property type="molecule type" value="Genomic_DNA"/>
</dbReference>